<dbReference type="Proteomes" id="UP000267187">
    <property type="component" value="Unassembled WGS sequence"/>
</dbReference>
<dbReference type="GO" id="GO:0003677">
    <property type="term" value="F:DNA binding"/>
    <property type="evidence" value="ECO:0007669"/>
    <property type="project" value="InterPro"/>
</dbReference>
<dbReference type="InterPro" id="IPR010982">
    <property type="entry name" value="Lambda_DNA-bd_dom_sf"/>
</dbReference>
<keyword evidence="1" id="KW-0472">Membrane</keyword>
<keyword evidence="1" id="KW-0812">Transmembrane</keyword>
<dbReference type="CDD" id="cd00093">
    <property type="entry name" value="HTH_XRE"/>
    <property type="match status" value="1"/>
</dbReference>
<dbReference type="Gene3D" id="1.10.260.40">
    <property type="entry name" value="lambda repressor-like DNA-binding domains"/>
    <property type="match status" value="1"/>
</dbReference>
<dbReference type="InterPro" id="IPR001387">
    <property type="entry name" value="Cro/C1-type_HTH"/>
</dbReference>
<evidence type="ECO:0000259" key="2">
    <source>
        <dbReference type="PROSITE" id="PS50943"/>
    </source>
</evidence>
<evidence type="ECO:0000313" key="3">
    <source>
        <dbReference type="EMBL" id="RMA82605.1"/>
    </source>
</evidence>
<accession>A0A3M0AJ65</accession>
<gene>
    <name evidence="3" type="ORF">DFR27_0556</name>
</gene>
<dbReference type="PROSITE" id="PS50943">
    <property type="entry name" value="HTH_CROC1"/>
    <property type="match status" value="1"/>
</dbReference>
<proteinExistence type="predicted"/>
<dbReference type="OrthoDB" id="21915at2"/>
<feature type="transmembrane region" description="Helical" evidence="1">
    <location>
        <begin position="78"/>
        <end position="100"/>
    </location>
</feature>
<feature type="domain" description="HTH cro/C1-type" evidence="2">
    <location>
        <begin position="8"/>
        <end position="61"/>
    </location>
</feature>
<dbReference type="SUPFAM" id="SSF47413">
    <property type="entry name" value="lambda repressor-like DNA-binding domains"/>
    <property type="match status" value="1"/>
</dbReference>
<evidence type="ECO:0000313" key="4">
    <source>
        <dbReference type="Proteomes" id="UP000267187"/>
    </source>
</evidence>
<name>A0A3M0AJ65_9GAMM</name>
<protein>
    <submittedName>
        <fullName evidence="3">Helix-turn-helix protein</fullName>
    </submittedName>
</protein>
<dbReference type="AlphaFoldDB" id="A0A3M0AJ65"/>
<organism evidence="3 4">
    <name type="scientific">Umboniibacter marinipuniceus</name>
    <dbReference type="NCBI Taxonomy" id="569599"/>
    <lineage>
        <taxon>Bacteria</taxon>
        <taxon>Pseudomonadati</taxon>
        <taxon>Pseudomonadota</taxon>
        <taxon>Gammaproteobacteria</taxon>
        <taxon>Cellvibrionales</taxon>
        <taxon>Cellvibrionaceae</taxon>
        <taxon>Umboniibacter</taxon>
    </lineage>
</organism>
<evidence type="ECO:0000256" key="1">
    <source>
        <dbReference type="SAM" id="Phobius"/>
    </source>
</evidence>
<keyword evidence="1" id="KW-1133">Transmembrane helix</keyword>
<dbReference type="RefSeq" id="WP_121875928.1">
    <property type="nucleotide sequence ID" value="NZ_REFJ01000001.1"/>
</dbReference>
<keyword evidence="4" id="KW-1185">Reference proteome</keyword>
<comment type="caution">
    <text evidence="3">The sequence shown here is derived from an EMBL/GenBank/DDBJ whole genome shotgun (WGS) entry which is preliminary data.</text>
</comment>
<dbReference type="EMBL" id="REFJ01000001">
    <property type="protein sequence ID" value="RMA82605.1"/>
    <property type="molecule type" value="Genomic_DNA"/>
</dbReference>
<reference evidence="3 4" key="1">
    <citation type="submission" date="2018-10" db="EMBL/GenBank/DDBJ databases">
        <title>Genomic Encyclopedia of Type Strains, Phase IV (KMG-IV): sequencing the most valuable type-strain genomes for metagenomic binning, comparative biology and taxonomic classification.</title>
        <authorList>
            <person name="Goeker M."/>
        </authorList>
    </citation>
    <scope>NUCLEOTIDE SEQUENCE [LARGE SCALE GENOMIC DNA]</scope>
    <source>
        <strain evidence="3 4">DSM 25080</strain>
    </source>
</reference>
<dbReference type="Pfam" id="PF01381">
    <property type="entry name" value="HTH_3"/>
    <property type="match status" value="1"/>
</dbReference>
<sequence length="101" mass="10538">MNIDAQQLKALRSAKAWTQQQLADTSGLSLRTIQRIERYGTGASESVLCIAAALDIDASTIISDQAFEVVEVVQSYSFAQLIGGVLAGGAVGAAIVLLLVS</sequence>
<dbReference type="SMART" id="SM00530">
    <property type="entry name" value="HTH_XRE"/>
    <property type="match status" value="1"/>
</dbReference>